<keyword evidence="2" id="KW-1185">Reference proteome</keyword>
<evidence type="ECO:0000313" key="2">
    <source>
        <dbReference type="Proteomes" id="UP000824469"/>
    </source>
</evidence>
<proteinExistence type="predicted"/>
<protein>
    <submittedName>
        <fullName evidence="1">Uncharacterized protein</fullName>
    </submittedName>
</protein>
<dbReference type="EMBL" id="JAHRHJ020000011">
    <property type="protein sequence ID" value="KAH9294915.1"/>
    <property type="molecule type" value="Genomic_DNA"/>
</dbReference>
<reference evidence="1 2" key="1">
    <citation type="journal article" date="2021" name="Nat. Plants">
        <title>The Taxus genome provides insights into paclitaxel biosynthesis.</title>
        <authorList>
            <person name="Xiong X."/>
            <person name="Gou J."/>
            <person name="Liao Q."/>
            <person name="Li Y."/>
            <person name="Zhou Q."/>
            <person name="Bi G."/>
            <person name="Li C."/>
            <person name="Du R."/>
            <person name="Wang X."/>
            <person name="Sun T."/>
            <person name="Guo L."/>
            <person name="Liang H."/>
            <person name="Lu P."/>
            <person name="Wu Y."/>
            <person name="Zhang Z."/>
            <person name="Ro D.K."/>
            <person name="Shang Y."/>
            <person name="Huang S."/>
            <person name="Yan J."/>
        </authorList>
    </citation>
    <scope>NUCLEOTIDE SEQUENCE [LARGE SCALE GENOMIC DNA]</scope>
    <source>
        <strain evidence="1">Ta-2019</strain>
    </source>
</reference>
<dbReference type="AlphaFoldDB" id="A0AA38C6W0"/>
<evidence type="ECO:0000313" key="1">
    <source>
        <dbReference type="EMBL" id="KAH9294915.1"/>
    </source>
</evidence>
<feature type="non-terminal residue" evidence="1">
    <location>
        <position position="72"/>
    </location>
</feature>
<organism evidence="1 2">
    <name type="scientific">Taxus chinensis</name>
    <name type="common">Chinese yew</name>
    <name type="synonym">Taxus wallichiana var. chinensis</name>
    <dbReference type="NCBI Taxonomy" id="29808"/>
    <lineage>
        <taxon>Eukaryota</taxon>
        <taxon>Viridiplantae</taxon>
        <taxon>Streptophyta</taxon>
        <taxon>Embryophyta</taxon>
        <taxon>Tracheophyta</taxon>
        <taxon>Spermatophyta</taxon>
        <taxon>Pinopsida</taxon>
        <taxon>Pinidae</taxon>
        <taxon>Conifers II</taxon>
        <taxon>Cupressales</taxon>
        <taxon>Taxaceae</taxon>
        <taxon>Taxus</taxon>
    </lineage>
</organism>
<sequence>VVMLVNEVEKVFVLDEVDVGLLGRWLRKANTTVVFVFTCGTWDDSMMALFIEPKAKAFPCTMVKESVGKVVV</sequence>
<name>A0AA38C6W0_TAXCH</name>
<feature type="non-terminal residue" evidence="1">
    <location>
        <position position="1"/>
    </location>
</feature>
<accession>A0AA38C6W0</accession>
<comment type="caution">
    <text evidence="1">The sequence shown here is derived from an EMBL/GenBank/DDBJ whole genome shotgun (WGS) entry which is preliminary data.</text>
</comment>
<dbReference type="Proteomes" id="UP000824469">
    <property type="component" value="Unassembled WGS sequence"/>
</dbReference>
<gene>
    <name evidence="1" type="ORF">KI387_038503</name>
</gene>